<sequence>MPIASRLLARSDEAWLFQTAVKLRLVETHLALMSPHDIVQVDHLMMAVKLHKTEIDAIFLAHEGPVTRPQPILVTCEVKGKRDDILEDQIISQTEAASKIINIGHKYIIPIAMKAVGLSEIYVVEFEKVHISSAATLTSLIVSSEATYKLIPTVPGIGK</sequence>
<dbReference type="AlphaFoldDB" id="A0A402D4F1"/>
<reference evidence="1 2" key="1">
    <citation type="journal article" date="2019" name="Int. J. Syst. Evol. Microbiol.">
        <title>Capsulimonas corticalis gen. nov., sp. nov., an aerobic capsulated bacterium, of a novel bacterial order, Capsulimonadales ord. nov., of the class Armatimonadia of the phylum Armatimonadetes.</title>
        <authorList>
            <person name="Li J."/>
            <person name="Kudo C."/>
            <person name="Tonouchi A."/>
        </authorList>
    </citation>
    <scope>NUCLEOTIDE SEQUENCE [LARGE SCALE GENOMIC DNA]</scope>
    <source>
        <strain evidence="1 2">AX-7</strain>
    </source>
</reference>
<dbReference type="EMBL" id="AP025739">
    <property type="protein sequence ID" value="BDI29205.1"/>
    <property type="molecule type" value="Genomic_DNA"/>
</dbReference>
<evidence type="ECO:0000313" key="2">
    <source>
        <dbReference type="Proteomes" id="UP000287394"/>
    </source>
</evidence>
<dbReference type="KEGG" id="ccot:CCAX7_12560"/>
<accession>A0A402D4F1</accession>
<proteinExistence type="predicted"/>
<evidence type="ECO:0000313" key="1">
    <source>
        <dbReference type="EMBL" id="BDI29205.1"/>
    </source>
</evidence>
<dbReference type="Proteomes" id="UP000287394">
    <property type="component" value="Chromosome"/>
</dbReference>
<organism evidence="1 2">
    <name type="scientific">Capsulimonas corticalis</name>
    <dbReference type="NCBI Taxonomy" id="2219043"/>
    <lineage>
        <taxon>Bacteria</taxon>
        <taxon>Bacillati</taxon>
        <taxon>Armatimonadota</taxon>
        <taxon>Armatimonadia</taxon>
        <taxon>Capsulimonadales</taxon>
        <taxon>Capsulimonadaceae</taxon>
        <taxon>Capsulimonas</taxon>
    </lineage>
</organism>
<gene>
    <name evidence="1" type="ORF">CCAX7_12560</name>
</gene>
<name>A0A402D4F1_9BACT</name>
<protein>
    <submittedName>
        <fullName evidence="1">Uncharacterized protein</fullName>
    </submittedName>
</protein>
<keyword evidence="2" id="KW-1185">Reference proteome</keyword>